<reference evidence="5 6" key="1">
    <citation type="submission" date="2018-02" db="EMBL/GenBank/DDBJ databases">
        <title>Complete genome sequencing of Faecalibacterium prausnitzii strains isolated from the human gut.</title>
        <authorList>
            <person name="Fitzgerald B.C."/>
            <person name="Shkoporov A.N."/>
            <person name="Ross P.R."/>
            <person name="Hill C."/>
        </authorList>
    </citation>
    <scope>NUCLEOTIDE SEQUENCE [LARGE SCALE GENOMIC DNA]</scope>
    <source>
        <strain evidence="5 6">APC942/31-1</strain>
    </source>
</reference>
<feature type="domain" description="HTH araC/xylS-type" evidence="4">
    <location>
        <begin position="1"/>
        <end position="52"/>
    </location>
</feature>
<dbReference type="Pfam" id="PF00165">
    <property type="entry name" value="HTH_AraC"/>
    <property type="match status" value="1"/>
</dbReference>
<evidence type="ECO:0000313" key="5">
    <source>
        <dbReference type="EMBL" id="RCH45239.1"/>
    </source>
</evidence>
<dbReference type="InterPro" id="IPR009057">
    <property type="entry name" value="Homeodomain-like_sf"/>
</dbReference>
<dbReference type="InterPro" id="IPR018062">
    <property type="entry name" value="HTH_AraC-typ_CS"/>
</dbReference>
<dbReference type="PROSITE" id="PS00041">
    <property type="entry name" value="HTH_ARAC_FAMILY_1"/>
    <property type="match status" value="1"/>
</dbReference>
<dbReference type="GO" id="GO:0043565">
    <property type="term" value="F:sequence-specific DNA binding"/>
    <property type="evidence" value="ECO:0007669"/>
    <property type="project" value="InterPro"/>
</dbReference>
<dbReference type="EMBL" id="PSQG01000005">
    <property type="protein sequence ID" value="RCH45239.1"/>
    <property type="molecule type" value="Genomic_DNA"/>
</dbReference>
<dbReference type="SMART" id="SM00342">
    <property type="entry name" value="HTH_ARAC"/>
    <property type="match status" value="1"/>
</dbReference>
<gene>
    <name evidence="5" type="ORF">C4886_04860</name>
</gene>
<dbReference type="InterPro" id="IPR020449">
    <property type="entry name" value="Tscrpt_reg_AraC-type_HTH"/>
</dbReference>
<dbReference type="Gene3D" id="1.10.10.60">
    <property type="entry name" value="Homeodomain-like"/>
    <property type="match status" value="1"/>
</dbReference>
<dbReference type="GO" id="GO:0003700">
    <property type="term" value="F:DNA-binding transcription factor activity"/>
    <property type="evidence" value="ECO:0007669"/>
    <property type="project" value="InterPro"/>
</dbReference>
<dbReference type="AlphaFoldDB" id="A0A367G5T7"/>
<dbReference type="SUPFAM" id="SSF46689">
    <property type="entry name" value="Homeodomain-like"/>
    <property type="match status" value="1"/>
</dbReference>
<protein>
    <submittedName>
        <fullName evidence="5">AraC family transcriptional regulator</fullName>
    </submittedName>
</protein>
<dbReference type="PANTHER" id="PTHR43280">
    <property type="entry name" value="ARAC-FAMILY TRANSCRIPTIONAL REGULATOR"/>
    <property type="match status" value="1"/>
</dbReference>
<dbReference type="InterPro" id="IPR018060">
    <property type="entry name" value="HTH_AraC"/>
</dbReference>
<keyword evidence="3" id="KW-0804">Transcription</keyword>
<organism evidence="5 6">
    <name type="scientific">Blautia obeum</name>
    <dbReference type="NCBI Taxonomy" id="40520"/>
    <lineage>
        <taxon>Bacteria</taxon>
        <taxon>Bacillati</taxon>
        <taxon>Bacillota</taxon>
        <taxon>Clostridia</taxon>
        <taxon>Lachnospirales</taxon>
        <taxon>Lachnospiraceae</taxon>
        <taxon>Blautia</taxon>
    </lineage>
</organism>
<sequence>MQLKLTEVKRLLQSTDITLDDIAWHLGFSNGNYFSKVFKKNCQMSPSEYLNVQL</sequence>
<keyword evidence="2" id="KW-0238">DNA-binding</keyword>
<keyword evidence="1" id="KW-0805">Transcription regulation</keyword>
<dbReference type="Proteomes" id="UP000253208">
    <property type="component" value="Unassembled WGS sequence"/>
</dbReference>
<name>A0A367G5T7_9FIRM</name>
<dbReference type="PROSITE" id="PS01124">
    <property type="entry name" value="HTH_ARAC_FAMILY_2"/>
    <property type="match status" value="1"/>
</dbReference>
<evidence type="ECO:0000256" key="1">
    <source>
        <dbReference type="ARBA" id="ARBA00023015"/>
    </source>
</evidence>
<evidence type="ECO:0000313" key="6">
    <source>
        <dbReference type="Proteomes" id="UP000253208"/>
    </source>
</evidence>
<dbReference type="PRINTS" id="PR00032">
    <property type="entry name" value="HTHARAC"/>
</dbReference>
<evidence type="ECO:0000259" key="4">
    <source>
        <dbReference type="PROSITE" id="PS01124"/>
    </source>
</evidence>
<evidence type="ECO:0000256" key="2">
    <source>
        <dbReference type="ARBA" id="ARBA00023125"/>
    </source>
</evidence>
<proteinExistence type="predicted"/>
<evidence type="ECO:0000256" key="3">
    <source>
        <dbReference type="ARBA" id="ARBA00023163"/>
    </source>
</evidence>
<comment type="caution">
    <text evidence="5">The sequence shown here is derived from an EMBL/GenBank/DDBJ whole genome shotgun (WGS) entry which is preliminary data.</text>
</comment>
<accession>A0A367G5T7</accession>
<dbReference type="PANTHER" id="PTHR43280:SF2">
    <property type="entry name" value="HTH-TYPE TRANSCRIPTIONAL REGULATOR EXSA"/>
    <property type="match status" value="1"/>
</dbReference>